<dbReference type="Proteomes" id="UP000015530">
    <property type="component" value="Unassembled WGS sequence"/>
</dbReference>
<protein>
    <submittedName>
        <fullName evidence="1">Uncharacterized protein</fullName>
    </submittedName>
</protein>
<dbReference type="EMBL" id="AMYD01003543">
    <property type="protein sequence ID" value="EQB46080.1"/>
    <property type="molecule type" value="Genomic_DNA"/>
</dbReference>
<reference evidence="2" key="1">
    <citation type="journal article" date="2013" name="Mol. Plant Microbe Interact.">
        <title>Global aspects of pacC regulation of pathogenicity genes in Colletotrichum gloeosporioides as revealed by transcriptome analysis.</title>
        <authorList>
            <person name="Alkan N."/>
            <person name="Meng X."/>
            <person name="Friedlander G."/>
            <person name="Reuveni E."/>
            <person name="Sukno S."/>
            <person name="Sherman A."/>
            <person name="Thon M."/>
            <person name="Fluhr R."/>
            <person name="Prusky D."/>
        </authorList>
    </citation>
    <scope>NUCLEOTIDE SEQUENCE [LARGE SCALE GENOMIC DNA]</scope>
    <source>
        <strain evidence="2">Cg-14</strain>
    </source>
</reference>
<name>T0LCL9_COLGC</name>
<evidence type="ECO:0000313" key="2">
    <source>
        <dbReference type="Proteomes" id="UP000015530"/>
    </source>
</evidence>
<organism evidence="1 2">
    <name type="scientific">Colletotrichum gloeosporioides (strain Cg-14)</name>
    <name type="common">Anthracnose fungus</name>
    <name type="synonym">Glomerella cingulata</name>
    <dbReference type="NCBI Taxonomy" id="1237896"/>
    <lineage>
        <taxon>Eukaryota</taxon>
        <taxon>Fungi</taxon>
        <taxon>Dikarya</taxon>
        <taxon>Ascomycota</taxon>
        <taxon>Pezizomycotina</taxon>
        <taxon>Sordariomycetes</taxon>
        <taxon>Hypocreomycetidae</taxon>
        <taxon>Glomerellales</taxon>
        <taxon>Glomerellaceae</taxon>
        <taxon>Colletotrichum</taxon>
        <taxon>Colletotrichum gloeosporioides species complex</taxon>
    </lineage>
</organism>
<proteinExistence type="predicted"/>
<evidence type="ECO:0000313" key="1">
    <source>
        <dbReference type="EMBL" id="EQB46080.1"/>
    </source>
</evidence>
<comment type="caution">
    <text evidence="1">The sequence shown here is derived from an EMBL/GenBank/DDBJ whole genome shotgun (WGS) entry which is preliminary data.</text>
</comment>
<sequence length="9" mass="1192">MKFNYYITI</sequence>
<gene>
    <name evidence="1" type="ORF">CGLO_14928</name>
</gene>
<dbReference type="HOGENOM" id="CLU_3438986_0_0_1"/>
<accession>T0LCL9</accession>